<dbReference type="AlphaFoldDB" id="A0A674PIR6"/>
<accession>A0A674PIR6</accession>
<protein>
    <submittedName>
        <fullName evidence="1">Uncharacterized protein</fullName>
    </submittedName>
</protein>
<dbReference type="InParanoid" id="A0A674PIR6"/>
<proteinExistence type="predicted"/>
<dbReference type="Ensembl" id="ENSTRUT00000067631.1">
    <property type="protein sequence ID" value="ENSTRUP00000085518.1"/>
    <property type="gene ID" value="ENSTRUG00000027641.1"/>
</dbReference>
<sequence length="96" mass="10697">LLGACLWSPIWRIPRQEDSRRSLPRVTRAPGFPPHCRGSWRSSVPLCSSGQILVYILITSCGILPVIMVDLTSKLVPVWGERGFFALTLFMALFGP</sequence>
<name>A0A674PIR6_TAKRU</name>
<reference evidence="1" key="3">
    <citation type="submission" date="2025-09" db="UniProtKB">
        <authorList>
            <consortium name="Ensembl"/>
        </authorList>
    </citation>
    <scope>IDENTIFICATION</scope>
</reference>
<evidence type="ECO:0000313" key="1">
    <source>
        <dbReference type="Ensembl" id="ENSTRUP00000085518.1"/>
    </source>
</evidence>
<dbReference type="Proteomes" id="UP000005226">
    <property type="component" value="Chromosome 6"/>
</dbReference>
<evidence type="ECO:0000313" key="2">
    <source>
        <dbReference type="Proteomes" id="UP000005226"/>
    </source>
</evidence>
<reference evidence="1 2" key="1">
    <citation type="journal article" date="2011" name="Genome Biol. Evol.">
        <title>Integration of the genetic map and genome assembly of fugu facilitates insights into distinct features of genome evolution in teleosts and mammals.</title>
        <authorList>
            <person name="Kai W."/>
            <person name="Kikuchi K."/>
            <person name="Tohari S."/>
            <person name="Chew A.K."/>
            <person name="Tay A."/>
            <person name="Fujiwara A."/>
            <person name="Hosoya S."/>
            <person name="Suetake H."/>
            <person name="Naruse K."/>
            <person name="Brenner S."/>
            <person name="Suzuki Y."/>
            <person name="Venkatesh B."/>
        </authorList>
    </citation>
    <scope>NUCLEOTIDE SEQUENCE [LARGE SCALE GENOMIC DNA]</scope>
</reference>
<organism evidence="1 2">
    <name type="scientific">Takifugu rubripes</name>
    <name type="common">Japanese pufferfish</name>
    <name type="synonym">Fugu rubripes</name>
    <dbReference type="NCBI Taxonomy" id="31033"/>
    <lineage>
        <taxon>Eukaryota</taxon>
        <taxon>Metazoa</taxon>
        <taxon>Chordata</taxon>
        <taxon>Craniata</taxon>
        <taxon>Vertebrata</taxon>
        <taxon>Euteleostomi</taxon>
        <taxon>Actinopterygii</taxon>
        <taxon>Neopterygii</taxon>
        <taxon>Teleostei</taxon>
        <taxon>Neoteleostei</taxon>
        <taxon>Acanthomorphata</taxon>
        <taxon>Eupercaria</taxon>
        <taxon>Tetraodontiformes</taxon>
        <taxon>Tetradontoidea</taxon>
        <taxon>Tetraodontidae</taxon>
        <taxon>Takifugu</taxon>
    </lineage>
</organism>
<keyword evidence="2" id="KW-1185">Reference proteome</keyword>
<reference evidence="1" key="2">
    <citation type="submission" date="2025-08" db="UniProtKB">
        <authorList>
            <consortium name="Ensembl"/>
        </authorList>
    </citation>
    <scope>IDENTIFICATION</scope>
</reference>